<dbReference type="CDD" id="cd04485">
    <property type="entry name" value="DnaE_OBF"/>
    <property type="match status" value="1"/>
</dbReference>
<dbReference type="NCBIfam" id="TIGR00594">
    <property type="entry name" value="polc"/>
    <property type="match status" value="1"/>
</dbReference>
<dbReference type="SMART" id="SM00481">
    <property type="entry name" value="POLIIIAc"/>
    <property type="match status" value="1"/>
</dbReference>
<dbReference type="GO" id="GO:0003887">
    <property type="term" value="F:DNA-directed DNA polymerase activity"/>
    <property type="evidence" value="ECO:0007669"/>
    <property type="project" value="UniProtKB-KW"/>
</dbReference>
<dbReference type="PANTHER" id="PTHR32294:SF0">
    <property type="entry name" value="DNA POLYMERASE III SUBUNIT ALPHA"/>
    <property type="match status" value="1"/>
</dbReference>
<keyword evidence="7" id="KW-0235">DNA replication</keyword>
<keyword evidence="13" id="KW-1185">Reference proteome</keyword>
<dbReference type="EMBL" id="FUXM01000001">
    <property type="protein sequence ID" value="SJZ51926.1"/>
    <property type="molecule type" value="Genomic_DNA"/>
</dbReference>
<dbReference type="PANTHER" id="PTHR32294">
    <property type="entry name" value="DNA POLYMERASE III SUBUNIT ALPHA"/>
    <property type="match status" value="1"/>
</dbReference>
<evidence type="ECO:0000256" key="3">
    <source>
        <dbReference type="ARBA" id="ARBA00012417"/>
    </source>
</evidence>
<dbReference type="Pfam" id="PF17657">
    <property type="entry name" value="DNA_pol3_finger"/>
    <property type="match status" value="1"/>
</dbReference>
<evidence type="ECO:0000256" key="1">
    <source>
        <dbReference type="ARBA" id="ARBA00004496"/>
    </source>
</evidence>
<dbReference type="AlphaFoldDB" id="A0A1T4LB58"/>
<evidence type="ECO:0000256" key="6">
    <source>
        <dbReference type="ARBA" id="ARBA00022695"/>
    </source>
</evidence>
<dbReference type="GO" id="GO:0006260">
    <property type="term" value="P:DNA replication"/>
    <property type="evidence" value="ECO:0007669"/>
    <property type="project" value="UniProtKB-KW"/>
</dbReference>
<dbReference type="Gene3D" id="3.20.20.140">
    <property type="entry name" value="Metal-dependent hydrolases"/>
    <property type="match status" value="1"/>
</dbReference>
<evidence type="ECO:0000256" key="8">
    <source>
        <dbReference type="ARBA" id="ARBA00022932"/>
    </source>
</evidence>
<evidence type="ECO:0000256" key="5">
    <source>
        <dbReference type="ARBA" id="ARBA00022679"/>
    </source>
</evidence>
<keyword evidence="8" id="KW-0239">DNA-directed DNA polymerase</keyword>
<evidence type="ECO:0000313" key="13">
    <source>
        <dbReference type="Proteomes" id="UP000189933"/>
    </source>
</evidence>
<gene>
    <name evidence="12" type="ORF">SAMN02745885_00121</name>
</gene>
<evidence type="ECO:0000256" key="10">
    <source>
        <dbReference type="ARBA" id="ARBA00049244"/>
    </source>
</evidence>
<dbReference type="InterPro" id="IPR003141">
    <property type="entry name" value="Pol/His_phosphatase_N"/>
</dbReference>
<dbReference type="GO" id="GO:0008408">
    <property type="term" value="F:3'-5' exonuclease activity"/>
    <property type="evidence" value="ECO:0007669"/>
    <property type="project" value="InterPro"/>
</dbReference>
<feature type="domain" description="Polymerase/histidinol phosphatase N-terminal" evidence="11">
    <location>
        <begin position="4"/>
        <end position="71"/>
    </location>
</feature>
<evidence type="ECO:0000256" key="2">
    <source>
        <dbReference type="ARBA" id="ARBA00009496"/>
    </source>
</evidence>
<dbReference type="EC" id="2.7.7.7" evidence="3"/>
<dbReference type="NCBIfam" id="NF005298">
    <property type="entry name" value="PRK06826.1"/>
    <property type="match status" value="1"/>
</dbReference>
<dbReference type="Pfam" id="PF02811">
    <property type="entry name" value="PHP"/>
    <property type="match status" value="1"/>
</dbReference>
<reference evidence="13" key="1">
    <citation type="submission" date="2017-02" db="EMBL/GenBank/DDBJ databases">
        <authorList>
            <person name="Varghese N."/>
            <person name="Submissions S."/>
        </authorList>
    </citation>
    <scope>NUCLEOTIDE SEQUENCE [LARGE SCALE GENOMIC DNA]</scope>
    <source>
        <strain evidence="13">DSM 16521</strain>
    </source>
</reference>
<sequence length="1167" mass="130515">MSFVHLHVHTEYSLLDGAARIKKLVQKAVELGMPALAITDHGAMFGVIDFYKACRQAGIKPIIGCEVYVAPRSRWQKEAKMDESPYHLVLLAENERGYRNLVTLVSLAYTEGFYYKPRVDKELLRQHSEGLIALSACLGGEVAWHLSQGQEELARRAALEYREIFGPANFFLELQNHYLEEQLRVNAGLVRLSRELGLPLVATNDVHCVEKTDAEVQEILLCIQTGKTLEDADRMQFESREFYLKSRAEMELVLGQYPEALDNTLAIAERCQLELEFGRLHLPEYQVPEGHNLDSYLEELCREGLRQRYQPVTAEMEARLEYELGVIRRMGYSGYFLIVWDFVNYARRQGIFVGPGRGSAAGSLVAYVLGITNIDPLRYNLLFERFLNPERVSMPDIDIDFCFERREEVIQYVIEKYGADRVCQIITFGTMAARAAVRDVGRVLGLPYGEVDRVAKLIPAELGMTIEKALQVSGELKALYQEKPAVKRLLDLAAAVEGMPRHASTHAAGVVIGKEPLQEVIPLYRSADGIITTQFAKETVEEVGLLKMDLLGLRTLTVMRDTLAYIRERHGIELDLDQLPLDDRATYELLSRGEGIGVFQLESAGMRQLLRELKPECIDDIIALVALYRPGPLGSGMVEDFIRNKHGQQQIKYLHPKLEPILRSTYGVILYQEQVMRIASDLAGFTLGEADLLRRAMGKKKPEVIAGLRQQFVEGAVANGVEAEVAGQIFDLMEYFAGYGFNASHSAAYGLLAYQTAYLKANYPEEFMAALLTSVMGNADKVAIYIEECRRMGIKVLPPDVNQSGLGFTVTEAGIRMGLAAIKNVGQGPIQAIIAARNDGPFLSFQDLCERVDLSQVNKRVLESLIRAGALDSLGGHRAQYMAALDLMVEHGQQVQRERAGGQLSLFDVLGEKEAAEIPLPQVPAWTEADILQNEKEYLGLYISGHPLDQFRTLLHSPGFTPLAQLGEMAEGKMVYCGGLLVEIKPTLSRRGEEMAFAWLEDLAGKVELVIFSSILKKYRSLLQPERTLAIKGKVNHNDDGVKLLVEEVLPLEDFVLPALEPRAPQFRPLIQVYLRLPGPRAQALEIREKVLTLLSRYPGPHPVVLVYVSPAGKEAEYLPVNWRVEPGESMVKELQNLLGEGTVVTRPFIARTNGKERKYEAAQPMA</sequence>
<dbReference type="Gene3D" id="1.10.10.1600">
    <property type="entry name" value="Bacterial DNA polymerase III alpha subunit, thumb domain"/>
    <property type="match status" value="1"/>
</dbReference>
<keyword evidence="6" id="KW-0548">Nucleotidyltransferase</keyword>
<dbReference type="Pfam" id="PF14579">
    <property type="entry name" value="HHH_6"/>
    <property type="match status" value="1"/>
</dbReference>
<evidence type="ECO:0000256" key="4">
    <source>
        <dbReference type="ARBA" id="ARBA00019114"/>
    </source>
</evidence>
<dbReference type="InterPro" id="IPR041931">
    <property type="entry name" value="DNA_pol3_alpha_thumb_dom"/>
</dbReference>
<dbReference type="InterPro" id="IPR040982">
    <property type="entry name" value="DNA_pol3_finger"/>
</dbReference>
<dbReference type="Pfam" id="PF01336">
    <property type="entry name" value="tRNA_anti-codon"/>
    <property type="match status" value="1"/>
</dbReference>
<dbReference type="SUPFAM" id="SSF160975">
    <property type="entry name" value="AF1531-like"/>
    <property type="match status" value="1"/>
</dbReference>
<dbReference type="OrthoDB" id="9803237at2"/>
<dbReference type="Proteomes" id="UP000189933">
    <property type="component" value="Unassembled WGS sequence"/>
</dbReference>
<comment type="function">
    <text evidence="9">DNA polymerase III is a complex, multichain enzyme responsible for most of the replicative synthesis in bacteria. This DNA polymerase also exhibits 3' to 5' exonuclease activity. The alpha chain is the DNA polymerase.</text>
</comment>
<accession>A0A1T4LB58</accession>
<dbReference type="Pfam" id="PF07733">
    <property type="entry name" value="DNA_pol3_alpha"/>
    <property type="match status" value="1"/>
</dbReference>
<dbReference type="InterPro" id="IPR011708">
    <property type="entry name" value="DNA_pol3_alpha_NTPase_dom"/>
</dbReference>
<dbReference type="InterPro" id="IPR029460">
    <property type="entry name" value="DNAPol_HHH"/>
</dbReference>
<evidence type="ECO:0000313" key="12">
    <source>
        <dbReference type="EMBL" id="SJZ51926.1"/>
    </source>
</evidence>
<dbReference type="InterPro" id="IPR016195">
    <property type="entry name" value="Pol/histidinol_Pase-like"/>
</dbReference>
<dbReference type="InterPro" id="IPR004805">
    <property type="entry name" value="DnaE2/DnaE/PolC"/>
</dbReference>
<dbReference type="InterPro" id="IPR004365">
    <property type="entry name" value="NA-bd_OB_tRNA"/>
</dbReference>
<dbReference type="NCBIfam" id="NF004226">
    <property type="entry name" value="PRK05673.1"/>
    <property type="match status" value="1"/>
</dbReference>
<evidence type="ECO:0000259" key="11">
    <source>
        <dbReference type="SMART" id="SM00481"/>
    </source>
</evidence>
<dbReference type="CDD" id="cd12113">
    <property type="entry name" value="PHP_PolIIIA_DnaE3"/>
    <property type="match status" value="1"/>
</dbReference>
<dbReference type="GO" id="GO:0005737">
    <property type="term" value="C:cytoplasm"/>
    <property type="evidence" value="ECO:0007669"/>
    <property type="project" value="UniProtKB-SubCell"/>
</dbReference>
<comment type="similarity">
    <text evidence="2">Belongs to the DNA polymerase type-C family. DnaE subfamily.</text>
</comment>
<dbReference type="Gene3D" id="1.10.150.870">
    <property type="match status" value="1"/>
</dbReference>
<comment type="catalytic activity">
    <reaction evidence="10">
        <text>DNA(n) + a 2'-deoxyribonucleoside 5'-triphosphate = DNA(n+1) + diphosphate</text>
        <dbReference type="Rhea" id="RHEA:22508"/>
        <dbReference type="Rhea" id="RHEA-COMP:17339"/>
        <dbReference type="Rhea" id="RHEA-COMP:17340"/>
        <dbReference type="ChEBI" id="CHEBI:33019"/>
        <dbReference type="ChEBI" id="CHEBI:61560"/>
        <dbReference type="ChEBI" id="CHEBI:173112"/>
        <dbReference type="EC" id="2.7.7.7"/>
    </reaction>
</comment>
<dbReference type="InterPro" id="IPR004013">
    <property type="entry name" value="PHP_dom"/>
</dbReference>
<organism evidence="12 13">
    <name type="scientific">Carboxydocella sporoproducens DSM 16521</name>
    <dbReference type="NCBI Taxonomy" id="1121270"/>
    <lineage>
        <taxon>Bacteria</taxon>
        <taxon>Bacillati</taxon>
        <taxon>Bacillota</taxon>
        <taxon>Clostridia</taxon>
        <taxon>Eubacteriales</taxon>
        <taxon>Clostridiales Family XVI. Incertae Sedis</taxon>
        <taxon>Carboxydocella</taxon>
    </lineage>
</organism>
<evidence type="ECO:0000256" key="7">
    <source>
        <dbReference type="ARBA" id="ARBA00022705"/>
    </source>
</evidence>
<proteinExistence type="inferred from homology"/>
<dbReference type="SUPFAM" id="SSF89550">
    <property type="entry name" value="PHP domain-like"/>
    <property type="match status" value="1"/>
</dbReference>
<evidence type="ECO:0000256" key="9">
    <source>
        <dbReference type="ARBA" id="ARBA00025611"/>
    </source>
</evidence>
<dbReference type="GO" id="GO:0003676">
    <property type="term" value="F:nucleic acid binding"/>
    <property type="evidence" value="ECO:0007669"/>
    <property type="project" value="InterPro"/>
</dbReference>
<keyword evidence="5" id="KW-0808">Transferase</keyword>
<protein>
    <recommendedName>
        <fullName evidence="4">DNA polymerase III subunit alpha</fullName>
        <ecNumber evidence="3">2.7.7.7</ecNumber>
    </recommendedName>
</protein>
<name>A0A1T4LB58_9FIRM</name>
<comment type="subcellular location">
    <subcellularLocation>
        <location evidence="1">Cytoplasm</location>
    </subcellularLocation>
</comment>